<dbReference type="SUPFAM" id="SSF51735">
    <property type="entry name" value="NAD(P)-binding Rossmann-fold domains"/>
    <property type="match status" value="1"/>
</dbReference>
<dbReference type="InterPro" id="IPR003462">
    <property type="entry name" value="ODC_Mu_crystall"/>
</dbReference>
<reference evidence="3" key="2">
    <citation type="submission" date="2023-07" db="EMBL/GenBank/DDBJ databases">
        <authorList>
            <person name="Sun H."/>
        </authorList>
    </citation>
    <scope>NUCLEOTIDE SEQUENCE</scope>
    <source>
        <strain evidence="3">05753</strain>
    </source>
</reference>
<evidence type="ECO:0000313" key="4">
    <source>
        <dbReference type="Proteomes" id="UP001169006"/>
    </source>
</evidence>
<evidence type="ECO:0000256" key="1">
    <source>
        <dbReference type="ARBA" id="ARBA00008903"/>
    </source>
</evidence>
<dbReference type="InterPro" id="IPR036291">
    <property type="entry name" value="NAD(P)-bd_dom_sf"/>
</dbReference>
<proteinExistence type="inferred from homology"/>
<accession>A0ABT8SRY3</accession>
<keyword evidence="2" id="KW-0520">NAD</keyword>
<dbReference type="Proteomes" id="UP001169006">
    <property type="component" value="Unassembled WGS sequence"/>
</dbReference>
<sequence>MVRLITDSDIQDMSLVTIAIEAVEMALDYRRNGALTSPPRHPVAIGSAGSLVFTAGGLDGGAAPVAGFRAYTTFNSERDEQIVAVWDVHVGSILGLFIGTKLGALRTGAIGGVAIRHLARADARIVGVIGSGLQARNQLEAAACVRDIELAYVYSRNQTNRLSFAHDMQERLGIPVVAVETARHAVESSDIVICATSSSFPVIEAAWLKPGAHINTVGPKSIDAHELPVDVGISASLIATDSSEQMLAYPKPFFLTGTSAMQRVVDLAGSIASDAFAHRQREDITLFCSTGLAGTEVLVGAKILEQAAVGIEITP</sequence>
<dbReference type="EMBL" id="JAUKWQ010000001">
    <property type="protein sequence ID" value="MDO1581160.1"/>
    <property type="molecule type" value="Genomic_DNA"/>
</dbReference>
<comment type="similarity">
    <text evidence="1">Belongs to the ornithine cyclodeaminase/mu-crystallin family.</text>
</comment>
<comment type="caution">
    <text evidence="3">The sequence shown here is derived from an EMBL/GenBank/DDBJ whole genome shotgun (WGS) entry which is preliminary data.</text>
</comment>
<dbReference type="PANTHER" id="PTHR13812">
    <property type="entry name" value="KETIMINE REDUCTASE MU-CRYSTALLIN"/>
    <property type="match status" value="1"/>
</dbReference>
<protein>
    <submittedName>
        <fullName evidence="3">Ornithine cyclodeaminase family protein</fullName>
    </submittedName>
</protein>
<dbReference type="Pfam" id="PF02423">
    <property type="entry name" value="OCD_Mu_crystall"/>
    <property type="match status" value="1"/>
</dbReference>
<dbReference type="PANTHER" id="PTHR13812:SF19">
    <property type="entry name" value="KETIMINE REDUCTASE MU-CRYSTALLIN"/>
    <property type="match status" value="1"/>
</dbReference>
<reference evidence="3" key="1">
    <citation type="journal article" date="2015" name="Int. J. Syst. Evol. Microbiol.">
        <title>Rhizobium oryzicola sp. nov., potential plant-growth-promoting endophytic bacteria isolated from rice roots.</title>
        <authorList>
            <person name="Zhang X.X."/>
            <person name="Gao J.S."/>
            <person name="Cao Y.H."/>
            <person name="Sheirdil R.A."/>
            <person name="Wang X.C."/>
            <person name="Zhang L."/>
        </authorList>
    </citation>
    <scope>NUCLEOTIDE SEQUENCE</scope>
    <source>
        <strain evidence="3">05753</strain>
    </source>
</reference>
<dbReference type="Gene3D" id="3.40.50.720">
    <property type="entry name" value="NAD(P)-binding Rossmann-like Domain"/>
    <property type="match status" value="1"/>
</dbReference>
<dbReference type="Gene3D" id="3.30.1780.10">
    <property type="entry name" value="ornithine cyclodeaminase, domain 1"/>
    <property type="match status" value="1"/>
</dbReference>
<dbReference type="PIRSF" id="PIRSF001439">
    <property type="entry name" value="CryM"/>
    <property type="match status" value="1"/>
</dbReference>
<evidence type="ECO:0000256" key="2">
    <source>
        <dbReference type="ARBA" id="ARBA00023027"/>
    </source>
</evidence>
<organism evidence="3 4">
    <name type="scientific">Rhizobium oryzicola</name>
    <dbReference type="NCBI Taxonomy" id="1232668"/>
    <lineage>
        <taxon>Bacteria</taxon>
        <taxon>Pseudomonadati</taxon>
        <taxon>Pseudomonadota</taxon>
        <taxon>Alphaproteobacteria</taxon>
        <taxon>Hyphomicrobiales</taxon>
        <taxon>Rhizobiaceae</taxon>
        <taxon>Rhizobium/Agrobacterium group</taxon>
        <taxon>Rhizobium</taxon>
    </lineage>
</organism>
<name>A0ABT8SRY3_9HYPH</name>
<dbReference type="InterPro" id="IPR023401">
    <property type="entry name" value="ODC_N"/>
</dbReference>
<dbReference type="RefSeq" id="WP_302075287.1">
    <property type="nucleotide sequence ID" value="NZ_JAUKWQ010000001.1"/>
</dbReference>
<evidence type="ECO:0000313" key="3">
    <source>
        <dbReference type="EMBL" id="MDO1581160.1"/>
    </source>
</evidence>
<keyword evidence="4" id="KW-1185">Reference proteome</keyword>
<gene>
    <name evidence="3" type="ORF">Q2T52_03545</name>
</gene>